<name>A0A0G1UW92_9BACT</name>
<comment type="caution">
    <text evidence="1">The sequence shown here is derived from an EMBL/GenBank/DDBJ whole genome shotgun (WGS) entry which is preliminary data.</text>
</comment>
<evidence type="ECO:0000313" key="2">
    <source>
        <dbReference type="Proteomes" id="UP000034694"/>
    </source>
</evidence>
<dbReference type="AlphaFoldDB" id="A0A0G1UW92"/>
<reference evidence="1 2" key="1">
    <citation type="journal article" date="2015" name="Nature">
        <title>rRNA introns, odd ribosomes, and small enigmatic genomes across a large radiation of phyla.</title>
        <authorList>
            <person name="Brown C.T."/>
            <person name="Hug L.A."/>
            <person name="Thomas B.C."/>
            <person name="Sharon I."/>
            <person name="Castelle C.J."/>
            <person name="Singh A."/>
            <person name="Wilkins M.J."/>
            <person name="Williams K.H."/>
            <person name="Banfield J.F."/>
        </authorList>
    </citation>
    <scope>NUCLEOTIDE SEQUENCE [LARGE SCALE GENOMIC DNA]</scope>
</reference>
<organism evidence="1 2">
    <name type="scientific">Candidatus Amesbacteria bacterium GW2011_GWB1_48_13</name>
    <dbReference type="NCBI Taxonomy" id="1618362"/>
    <lineage>
        <taxon>Bacteria</taxon>
        <taxon>Candidatus Amesiibacteriota</taxon>
    </lineage>
</organism>
<sequence length="116" mass="12563">MDEEILRQKLVVGRKLVADLCDRANRGAVEALITAFRNNTHLASLPEIINDPDGYVFTEVMLKAATGGKAIEALGDVPSEINRRDAMIYTIGLYVGVYLSELGKAKIILRTGGTDG</sequence>
<accession>A0A0G1UW92</accession>
<evidence type="ECO:0000313" key="1">
    <source>
        <dbReference type="EMBL" id="KKU98326.1"/>
    </source>
</evidence>
<protein>
    <submittedName>
        <fullName evidence="1">Uncharacterized protein</fullName>
    </submittedName>
</protein>
<dbReference type="Proteomes" id="UP000034694">
    <property type="component" value="Unassembled WGS sequence"/>
</dbReference>
<gene>
    <name evidence="1" type="ORF">UY28_C0004G0064</name>
</gene>
<proteinExistence type="predicted"/>
<dbReference type="EMBL" id="LCPK01000004">
    <property type="protein sequence ID" value="KKU98326.1"/>
    <property type="molecule type" value="Genomic_DNA"/>
</dbReference>